<organism evidence="2 3">
    <name type="scientific">Colletotrichum sojae</name>
    <dbReference type="NCBI Taxonomy" id="2175907"/>
    <lineage>
        <taxon>Eukaryota</taxon>
        <taxon>Fungi</taxon>
        <taxon>Dikarya</taxon>
        <taxon>Ascomycota</taxon>
        <taxon>Pezizomycotina</taxon>
        <taxon>Sordariomycetes</taxon>
        <taxon>Hypocreomycetidae</taxon>
        <taxon>Glomerellales</taxon>
        <taxon>Glomerellaceae</taxon>
        <taxon>Colletotrichum</taxon>
        <taxon>Colletotrichum orchidearum species complex</taxon>
    </lineage>
</organism>
<reference evidence="2 3" key="1">
    <citation type="journal article" date="2020" name="Phytopathology">
        <title>Genome Sequence Resources of Colletotrichum truncatum, C. plurivorum, C. musicola, and C. sojae: Four Species Pathogenic to Soybean (Glycine max).</title>
        <authorList>
            <person name="Rogerio F."/>
            <person name="Boufleur T.R."/>
            <person name="Ciampi-Guillardi M."/>
            <person name="Sukno S.A."/>
            <person name="Thon M.R."/>
            <person name="Massola Junior N.S."/>
            <person name="Baroncelli R."/>
        </authorList>
    </citation>
    <scope>NUCLEOTIDE SEQUENCE [LARGE SCALE GENOMIC DNA]</scope>
    <source>
        <strain evidence="2 3">LFN0009</strain>
    </source>
</reference>
<evidence type="ECO:0000313" key="2">
    <source>
        <dbReference type="EMBL" id="KAF6789006.1"/>
    </source>
</evidence>
<dbReference type="Gene3D" id="3.10.450.50">
    <property type="match status" value="1"/>
</dbReference>
<feature type="domain" description="SnoaL-like" evidence="1">
    <location>
        <begin position="54"/>
        <end position="117"/>
    </location>
</feature>
<evidence type="ECO:0000313" key="3">
    <source>
        <dbReference type="Proteomes" id="UP000652219"/>
    </source>
</evidence>
<accession>A0A8H6INT4</accession>
<dbReference type="EMBL" id="WIGN01000548">
    <property type="protein sequence ID" value="KAF6789006.1"/>
    <property type="molecule type" value="Genomic_DNA"/>
</dbReference>
<sequence>MSSTLQAQATLPPAVQALLDKDAIRTVIYRVARGSDRKIRDLGLYDATIAPDPTAAAHHQIGHSLIEIAADGVSARAETYCTANIVVGGEGSEWMTLLVRYVDRFEKRDGEWRIAHRVVVYDGASKSGFMGRLPKENLGVRDETDYSRTVFQD</sequence>
<protein>
    <recommendedName>
        <fullName evidence="1">SnoaL-like domain-containing protein</fullName>
    </recommendedName>
</protein>
<comment type="caution">
    <text evidence="2">The sequence shown here is derived from an EMBL/GenBank/DDBJ whole genome shotgun (WGS) entry which is preliminary data.</text>
</comment>
<dbReference type="AlphaFoldDB" id="A0A8H6INT4"/>
<dbReference type="Pfam" id="PF13577">
    <property type="entry name" value="SnoaL_4"/>
    <property type="match status" value="1"/>
</dbReference>
<dbReference type="Proteomes" id="UP000652219">
    <property type="component" value="Unassembled WGS sequence"/>
</dbReference>
<evidence type="ECO:0000259" key="1">
    <source>
        <dbReference type="Pfam" id="PF13577"/>
    </source>
</evidence>
<dbReference type="SUPFAM" id="SSF54427">
    <property type="entry name" value="NTF2-like"/>
    <property type="match status" value="1"/>
</dbReference>
<name>A0A8H6INT4_9PEZI</name>
<dbReference type="InterPro" id="IPR037401">
    <property type="entry name" value="SnoaL-like"/>
</dbReference>
<keyword evidence="3" id="KW-1185">Reference proteome</keyword>
<proteinExistence type="predicted"/>
<gene>
    <name evidence="2" type="ORF">CSOJ01_14906</name>
</gene>
<dbReference type="InterPro" id="IPR032710">
    <property type="entry name" value="NTF2-like_dom_sf"/>
</dbReference>